<dbReference type="EMBL" id="AZBU02000001">
    <property type="protein sequence ID" value="TMS35730.1"/>
    <property type="molecule type" value="Genomic_DNA"/>
</dbReference>
<accession>A0A4U8UQZ9</accession>
<dbReference type="AlphaFoldDB" id="A0A4U8UQZ9"/>
<keyword evidence="3" id="KW-1185">Reference proteome</keyword>
<evidence type="ECO:0000256" key="1">
    <source>
        <dbReference type="SAM" id="MobiDB-lite"/>
    </source>
</evidence>
<organism evidence="2 3">
    <name type="scientific">Steinernema carpocapsae</name>
    <name type="common">Entomopathogenic nematode</name>
    <dbReference type="NCBI Taxonomy" id="34508"/>
    <lineage>
        <taxon>Eukaryota</taxon>
        <taxon>Metazoa</taxon>
        <taxon>Ecdysozoa</taxon>
        <taxon>Nematoda</taxon>
        <taxon>Chromadorea</taxon>
        <taxon>Rhabditida</taxon>
        <taxon>Tylenchina</taxon>
        <taxon>Panagrolaimomorpha</taxon>
        <taxon>Strongyloidoidea</taxon>
        <taxon>Steinernematidae</taxon>
        <taxon>Steinernema</taxon>
    </lineage>
</organism>
<reference evidence="2 3" key="2">
    <citation type="journal article" date="2019" name="G3 (Bethesda)">
        <title>Hybrid Assembly of the Genome of the Entomopathogenic Nematode Steinernema carpocapsae Identifies the X-Chromosome.</title>
        <authorList>
            <person name="Serra L."/>
            <person name="Macchietto M."/>
            <person name="Macias-Munoz A."/>
            <person name="McGill C.J."/>
            <person name="Rodriguez I.M."/>
            <person name="Rodriguez B."/>
            <person name="Murad R."/>
            <person name="Mortazavi A."/>
        </authorList>
    </citation>
    <scope>NUCLEOTIDE SEQUENCE [LARGE SCALE GENOMIC DNA]</scope>
    <source>
        <strain evidence="2 3">ALL</strain>
    </source>
</reference>
<evidence type="ECO:0000313" key="3">
    <source>
        <dbReference type="Proteomes" id="UP000298663"/>
    </source>
</evidence>
<reference evidence="2 3" key="1">
    <citation type="journal article" date="2015" name="Genome Biol.">
        <title>Comparative genomics of Steinernema reveals deeply conserved gene regulatory networks.</title>
        <authorList>
            <person name="Dillman A.R."/>
            <person name="Macchietto M."/>
            <person name="Porter C.F."/>
            <person name="Rogers A."/>
            <person name="Williams B."/>
            <person name="Antoshechkin I."/>
            <person name="Lee M.M."/>
            <person name="Goodwin Z."/>
            <person name="Lu X."/>
            <person name="Lewis E.E."/>
            <person name="Goodrich-Blair H."/>
            <person name="Stock S.P."/>
            <person name="Adams B.J."/>
            <person name="Sternberg P.W."/>
            <person name="Mortazavi A."/>
        </authorList>
    </citation>
    <scope>NUCLEOTIDE SEQUENCE [LARGE SCALE GENOMIC DNA]</scope>
    <source>
        <strain evidence="2 3">ALL</strain>
    </source>
</reference>
<comment type="caution">
    <text evidence="2">The sequence shown here is derived from an EMBL/GenBank/DDBJ whole genome shotgun (WGS) entry which is preliminary data.</text>
</comment>
<feature type="region of interest" description="Disordered" evidence="1">
    <location>
        <begin position="129"/>
        <end position="157"/>
    </location>
</feature>
<proteinExistence type="predicted"/>
<sequence>MAACKMESPGLLQKCASILLAPHTQLSVFVRLSLLDRCYLHEMLEQCLRMIHRPEQLLEMSQQQTYECLSTKARSSMMDRLAVLLRKPGLQLHTCLRCKALSTCTQVTWMCPQCKTYSSEFVHNQRQQPLPANQNNSSTTVTQQPAQQYTSTQHTMR</sequence>
<protein>
    <submittedName>
        <fullName evidence="2">Uncharacterized protein</fullName>
    </submittedName>
</protein>
<dbReference type="Proteomes" id="UP000298663">
    <property type="component" value="Unassembled WGS sequence"/>
</dbReference>
<evidence type="ECO:0000313" key="2">
    <source>
        <dbReference type="EMBL" id="TMS35730.1"/>
    </source>
</evidence>
<dbReference type="OrthoDB" id="437903at2759"/>
<dbReference type="STRING" id="34508.A0A4U8UQZ9"/>
<name>A0A4U8UQZ9_STECR</name>
<gene>
    <name evidence="2" type="ORF">L596_003064</name>
</gene>